<feature type="transmembrane region" description="Helical" evidence="7">
    <location>
        <begin position="96"/>
        <end position="119"/>
    </location>
</feature>
<keyword evidence="5 7" id="KW-0472">Membrane</keyword>
<dbReference type="PRINTS" id="PR00259">
    <property type="entry name" value="TMFOUR"/>
</dbReference>
<feature type="disulfide bond" evidence="6">
    <location>
        <begin position="194"/>
        <end position="215"/>
    </location>
</feature>
<keyword evidence="6" id="KW-1015">Disulfide bond</keyword>
<evidence type="ECO:0000256" key="3">
    <source>
        <dbReference type="ARBA" id="ARBA00022692"/>
    </source>
</evidence>
<feature type="transmembrane region" description="Helical" evidence="7">
    <location>
        <begin position="259"/>
        <end position="281"/>
    </location>
</feature>
<organism evidence="9">
    <name type="scientific">Sipha flava</name>
    <name type="common">yellow sugarcane aphid</name>
    <dbReference type="NCBI Taxonomy" id="143950"/>
    <lineage>
        <taxon>Eukaryota</taxon>
        <taxon>Metazoa</taxon>
        <taxon>Ecdysozoa</taxon>
        <taxon>Arthropoda</taxon>
        <taxon>Hexapoda</taxon>
        <taxon>Insecta</taxon>
        <taxon>Pterygota</taxon>
        <taxon>Neoptera</taxon>
        <taxon>Paraneoptera</taxon>
        <taxon>Hemiptera</taxon>
        <taxon>Sternorrhyncha</taxon>
        <taxon>Aphidomorpha</taxon>
        <taxon>Aphidoidea</taxon>
        <taxon>Aphididae</taxon>
        <taxon>Sipha</taxon>
    </lineage>
</organism>
<evidence type="ECO:0000256" key="1">
    <source>
        <dbReference type="ARBA" id="ARBA00004141"/>
    </source>
</evidence>
<evidence type="ECO:0000256" key="4">
    <source>
        <dbReference type="ARBA" id="ARBA00022989"/>
    </source>
</evidence>
<dbReference type="Pfam" id="PF00335">
    <property type="entry name" value="Tetraspanin"/>
    <property type="match status" value="1"/>
</dbReference>
<evidence type="ECO:0000256" key="7">
    <source>
        <dbReference type="RuleBase" id="RU361218"/>
    </source>
</evidence>
<dbReference type="OrthoDB" id="438211at2759"/>
<evidence type="ECO:0000256" key="8">
    <source>
        <dbReference type="SAM" id="MobiDB-lite"/>
    </source>
</evidence>
<accession>A0A2S2QHY3</accession>
<evidence type="ECO:0000256" key="5">
    <source>
        <dbReference type="ARBA" id="ARBA00023136"/>
    </source>
</evidence>
<proteinExistence type="inferred from homology"/>
<gene>
    <name evidence="9" type="primary">Tspan11</name>
    <name evidence="9" type="ORF">g.73588</name>
</gene>
<dbReference type="PIRSF" id="PIRSF002419">
    <property type="entry name" value="Tetraspanin"/>
    <property type="match status" value="1"/>
</dbReference>
<feature type="region of interest" description="Disordered" evidence="8">
    <location>
        <begin position="1"/>
        <end position="39"/>
    </location>
</feature>
<reference evidence="9" key="1">
    <citation type="submission" date="2018-04" db="EMBL/GenBank/DDBJ databases">
        <title>Transcriptome assembly of Sipha flava.</title>
        <authorList>
            <person name="Scully E.D."/>
            <person name="Geib S.M."/>
            <person name="Palmer N.A."/>
            <person name="Koch K."/>
            <person name="Bradshaw J."/>
            <person name="Heng-Moss T."/>
            <person name="Sarath G."/>
        </authorList>
    </citation>
    <scope>NUCLEOTIDE SEQUENCE</scope>
</reference>
<dbReference type="InterPro" id="IPR000301">
    <property type="entry name" value="Tetraspanin_animals"/>
</dbReference>
<feature type="transmembrane region" description="Helical" evidence="7">
    <location>
        <begin position="62"/>
        <end position="84"/>
    </location>
</feature>
<dbReference type="AlphaFoldDB" id="A0A2S2QHY3"/>
<dbReference type="InterPro" id="IPR008952">
    <property type="entry name" value="Tetraspanin_EC2_sf"/>
</dbReference>
<dbReference type="Gene3D" id="1.10.1450.10">
    <property type="entry name" value="Tetraspanin"/>
    <property type="match status" value="1"/>
</dbReference>
<evidence type="ECO:0000256" key="6">
    <source>
        <dbReference type="PIRSR" id="PIRSR002419-1"/>
    </source>
</evidence>
<protein>
    <recommendedName>
        <fullName evidence="7">Tetraspanin</fullName>
    </recommendedName>
</protein>
<evidence type="ECO:0000256" key="2">
    <source>
        <dbReference type="ARBA" id="ARBA00006840"/>
    </source>
</evidence>
<evidence type="ECO:0000313" key="9">
    <source>
        <dbReference type="EMBL" id="MBY77336.1"/>
    </source>
</evidence>
<keyword evidence="3 7" id="KW-0812">Transmembrane</keyword>
<feature type="compositionally biased region" description="Basic and acidic residues" evidence="8">
    <location>
        <begin position="1"/>
        <end position="15"/>
    </location>
</feature>
<dbReference type="PANTHER" id="PTHR19282">
    <property type="entry name" value="TETRASPANIN"/>
    <property type="match status" value="1"/>
</dbReference>
<dbReference type="InterPro" id="IPR018499">
    <property type="entry name" value="Tetraspanin/Peripherin"/>
</dbReference>
<dbReference type="EMBL" id="GGMS01008133">
    <property type="protein sequence ID" value="MBY77336.1"/>
    <property type="molecule type" value="Transcribed_RNA"/>
</dbReference>
<comment type="similarity">
    <text evidence="2 7">Belongs to the tetraspanin (TM4SF) family.</text>
</comment>
<dbReference type="PROSITE" id="PS00421">
    <property type="entry name" value="TM4_1"/>
    <property type="match status" value="1"/>
</dbReference>
<feature type="transmembrane region" description="Helical" evidence="7">
    <location>
        <begin position="131"/>
        <end position="155"/>
    </location>
</feature>
<dbReference type="GO" id="GO:0005886">
    <property type="term" value="C:plasma membrane"/>
    <property type="evidence" value="ECO:0007669"/>
    <property type="project" value="TreeGrafter"/>
</dbReference>
<dbReference type="InterPro" id="IPR018503">
    <property type="entry name" value="Tetraspanin_CS"/>
</dbReference>
<feature type="compositionally biased region" description="Basic and acidic residues" evidence="8">
    <location>
        <begin position="28"/>
        <end position="39"/>
    </location>
</feature>
<dbReference type="SUPFAM" id="SSF48652">
    <property type="entry name" value="Tetraspanin"/>
    <property type="match status" value="1"/>
</dbReference>
<dbReference type="PANTHER" id="PTHR19282:SF527">
    <property type="entry name" value="TETRASPANIN"/>
    <property type="match status" value="1"/>
</dbReference>
<keyword evidence="4 7" id="KW-1133">Transmembrane helix</keyword>
<comment type="subcellular location">
    <subcellularLocation>
        <location evidence="1 7">Membrane</location>
        <topology evidence="1 7">Multi-pass membrane protein</topology>
    </subcellularLocation>
</comment>
<sequence length="282" mass="31654">MSATEEKGKNVDKPETTQLEVEDSLEENNNKLDPPDDNKNKFKMGFGSKDEWCGSAVKYSMFLSNFIIFIGGIVLVVISVYTLYDKSFIKELLGTNLFTGAVYVLIVTGILLSFLSFLGCAGAVKEVKCMLLTYFIILFIIFVVMLVGGILCYVFRQRVQTTMQQEMLRTIRFYGEDRSITRAWDDLQEGLHCCGVTTYDDWRQYKTDGIIPSSCCKEINGKRQPCDKNFQASLQIYTSGCLNVTTAFMKDNATTVGTVGIAVSLFLIFGLIFSCALFMMIV</sequence>
<name>A0A2S2QHY3_9HEMI</name>